<dbReference type="Pfam" id="PF25183">
    <property type="entry name" value="OMP_b-brl_4"/>
    <property type="match status" value="1"/>
</dbReference>
<evidence type="ECO:0000256" key="2">
    <source>
        <dbReference type="ARBA" id="ARBA00022448"/>
    </source>
</evidence>
<dbReference type="InterPro" id="IPR008969">
    <property type="entry name" value="CarboxyPept-like_regulatory"/>
</dbReference>
<keyword evidence="6" id="KW-0998">Cell outer membrane</keyword>
<organism evidence="9 10">
    <name type="scientific">Mucilaginibacter gynuensis</name>
    <dbReference type="NCBI Taxonomy" id="1302236"/>
    <lineage>
        <taxon>Bacteria</taxon>
        <taxon>Pseudomonadati</taxon>
        <taxon>Bacteroidota</taxon>
        <taxon>Sphingobacteriia</taxon>
        <taxon>Sphingobacteriales</taxon>
        <taxon>Sphingobacteriaceae</taxon>
        <taxon>Mucilaginibacter</taxon>
    </lineage>
</organism>
<keyword evidence="10" id="KW-1185">Reference proteome</keyword>
<reference evidence="10" key="1">
    <citation type="journal article" date="2019" name="Int. J. Syst. Evol. Microbiol.">
        <title>The Global Catalogue of Microorganisms (GCM) 10K type strain sequencing project: providing services to taxonomists for standard genome sequencing and annotation.</title>
        <authorList>
            <consortium name="The Broad Institute Genomics Platform"/>
            <consortium name="The Broad Institute Genome Sequencing Center for Infectious Disease"/>
            <person name="Wu L."/>
            <person name="Ma J."/>
        </authorList>
    </citation>
    <scope>NUCLEOTIDE SEQUENCE [LARGE SCALE GENOMIC DNA]</scope>
    <source>
        <strain evidence="10">JCM 17705</strain>
    </source>
</reference>
<dbReference type="InterPro" id="IPR057601">
    <property type="entry name" value="Oar-like_b-barrel"/>
</dbReference>
<dbReference type="Pfam" id="PF13620">
    <property type="entry name" value="CarboxypepD_reg"/>
    <property type="match status" value="1"/>
</dbReference>
<feature type="domain" description="TonB-dependent transporter Oar-like beta-barrel" evidence="8">
    <location>
        <begin position="208"/>
        <end position="1007"/>
    </location>
</feature>
<protein>
    <submittedName>
        <fullName evidence="9">Carboxypeptidase regulatory-like domain-containing protein</fullName>
    </submittedName>
</protein>
<keyword evidence="4" id="KW-0812">Transmembrane</keyword>
<accession>A0ABP8FYT3</accession>
<comment type="caution">
    <text evidence="9">The sequence shown here is derived from an EMBL/GenBank/DDBJ whole genome shotgun (WGS) entry which is preliminary data.</text>
</comment>
<name>A0ABP8FYT3_9SPHI</name>
<sequence length="1077" mass="118180">MSGTIVDSKQQTVPGATVVATHVPTGTKYSTATRADGRYNLPNLRVGGPYTIKVTFIGYAEFTQGDISLTLGEDYKLNATLSDNTVALKEVQVTGTQNKIINNNRTGARETITRAQIDRLPTINRSLQDFTKLTPSANGNSFGGRSSSYNNVTVDGALLNNSFGLSGTLGGQTNSQPISLDAVEQVQVDIAPFDVRQGFFTGAGVNTVTKSGTNEVKGSAYYYFRTPKVYGLKAGNTEVVKPTFTFNNRGIAVGGPIVKNKLFFFLNGEQERFEQPATSFVASRDGATPGGNVSQAQAAQLDKLRNFLIGTYKYDPGPYENYTYKTQSDKITAKLDWNIDANNTLSAKYFYLKSSRELPASNSGSIGGSSGTRQPNATTLPFKGSGYQINNNFNIGIVELNTRIGSKYANKATLGYSALRDFRASLGGSLFPLVDIGNAVGLNQPATSVTLTTFGYEPFTAFNQLNTDTWQFADDFTIYSGKHEITIGTSNQYNKFLNGFAPTYYGNYNFNSLEDFYASANDGNTGGVANATRYQLRYSALPDGSFPFAIIKAYTFSLYAQDKFQVNDRFRLTYGLRADMPYFPTKLDKNQDLANLSFRDGQHIDVSQLPGTKILLSPRVGLNYDVYGDHTTQLRGGAGIFTGQVPFVYISNQASNNGVQFGSIDLSQANAANDPRLVFNPDVNKNRPANAAANTAYNVAVTDKNFKYPQIFRVNAAVDQKLPFGVIGTLEALYSKDINAVYHQNINLPSDGVAFEGSDNRIRYNASRINSKGTSLAEPNISDAILMKNTSKGYSYFITGQLQKTFTSGFYASAAYTYSKAKSVNDGGSIAQSIWRDRPVSGDPNADELGFTNFYQPNRVILAVAYRKEYAKNYATSVGMTFEVAPNNNTATFGAAYSYTYRNDMNNDGLSGNDLMYIPKDINDVVLVPDAATDTRTPAQLWAQLNNFINQDSYLSANRGKVAERNGGLLPYYKQVNLNFTQDFFVNVHGKRNTIQLSANMINVGNFLNKNWGLYRVLVSGANQPLSYKGKNAEGKPTFSVPYQDARNLVPYTNTYQIDAGQFSRWQVQFGVRYIFN</sequence>
<evidence type="ECO:0000313" key="9">
    <source>
        <dbReference type="EMBL" id="GAA4313805.1"/>
    </source>
</evidence>
<evidence type="ECO:0000256" key="4">
    <source>
        <dbReference type="ARBA" id="ARBA00022692"/>
    </source>
</evidence>
<evidence type="ECO:0000256" key="6">
    <source>
        <dbReference type="ARBA" id="ARBA00023237"/>
    </source>
</evidence>
<keyword evidence="2" id="KW-0813">Transport</keyword>
<evidence type="ECO:0000256" key="7">
    <source>
        <dbReference type="SAM" id="MobiDB-lite"/>
    </source>
</evidence>
<feature type="region of interest" description="Disordered" evidence="7">
    <location>
        <begin position="360"/>
        <end position="379"/>
    </location>
</feature>
<dbReference type="EMBL" id="BAABFT010000002">
    <property type="protein sequence ID" value="GAA4313805.1"/>
    <property type="molecule type" value="Genomic_DNA"/>
</dbReference>
<evidence type="ECO:0000313" key="10">
    <source>
        <dbReference type="Proteomes" id="UP001500582"/>
    </source>
</evidence>
<dbReference type="Gene3D" id="2.40.170.20">
    <property type="entry name" value="TonB-dependent receptor, beta-barrel domain"/>
    <property type="match status" value="1"/>
</dbReference>
<dbReference type="PANTHER" id="PTHR30069">
    <property type="entry name" value="TONB-DEPENDENT OUTER MEMBRANE RECEPTOR"/>
    <property type="match status" value="1"/>
</dbReference>
<evidence type="ECO:0000256" key="3">
    <source>
        <dbReference type="ARBA" id="ARBA00022452"/>
    </source>
</evidence>
<dbReference type="Proteomes" id="UP001500582">
    <property type="component" value="Unassembled WGS sequence"/>
</dbReference>
<dbReference type="InterPro" id="IPR039426">
    <property type="entry name" value="TonB-dep_rcpt-like"/>
</dbReference>
<evidence type="ECO:0000256" key="5">
    <source>
        <dbReference type="ARBA" id="ARBA00023136"/>
    </source>
</evidence>
<dbReference type="SUPFAM" id="SSF56935">
    <property type="entry name" value="Porins"/>
    <property type="match status" value="1"/>
</dbReference>
<dbReference type="PANTHER" id="PTHR30069:SF46">
    <property type="entry name" value="OAR PROTEIN"/>
    <property type="match status" value="1"/>
</dbReference>
<keyword evidence="5" id="KW-0472">Membrane</keyword>
<proteinExistence type="predicted"/>
<dbReference type="Gene3D" id="2.60.40.1120">
    <property type="entry name" value="Carboxypeptidase-like, regulatory domain"/>
    <property type="match status" value="1"/>
</dbReference>
<keyword evidence="3" id="KW-1134">Transmembrane beta strand</keyword>
<dbReference type="SUPFAM" id="SSF49464">
    <property type="entry name" value="Carboxypeptidase regulatory domain-like"/>
    <property type="match status" value="1"/>
</dbReference>
<gene>
    <name evidence="9" type="ORF">GCM10023149_09710</name>
</gene>
<evidence type="ECO:0000259" key="8">
    <source>
        <dbReference type="Pfam" id="PF25183"/>
    </source>
</evidence>
<dbReference type="InterPro" id="IPR036942">
    <property type="entry name" value="Beta-barrel_TonB_sf"/>
</dbReference>
<comment type="subcellular location">
    <subcellularLocation>
        <location evidence="1">Cell outer membrane</location>
        <topology evidence="1">Multi-pass membrane protein</topology>
    </subcellularLocation>
</comment>
<evidence type="ECO:0000256" key="1">
    <source>
        <dbReference type="ARBA" id="ARBA00004571"/>
    </source>
</evidence>